<keyword evidence="1" id="KW-0812">Transmembrane</keyword>
<dbReference type="AlphaFoldDB" id="A0AA46PTM3"/>
<sequence>MKFLVSMYAVMAVMVLVNLTSEFILNGEYSAMATWLTVTLFFLGTLFFINARSCFSKK</sequence>
<keyword evidence="1" id="KW-1133">Transmembrane helix</keyword>
<accession>A0AA46PTM3</accession>
<evidence type="ECO:0000256" key="1">
    <source>
        <dbReference type="SAM" id="Phobius"/>
    </source>
</evidence>
<protein>
    <submittedName>
        <fullName evidence="2">Uncharacterized protein</fullName>
    </submittedName>
</protein>
<dbReference type="EMBL" id="CP107027">
    <property type="protein sequence ID" value="UYG97545.1"/>
    <property type="molecule type" value="Genomic_DNA"/>
</dbReference>
<proteinExistence type="predicted"/>
<organism evidence="2 3">
    <name type="scientific">Cytobacillus firmus</name>
    <name type="common">Bacillus firmus</name>
    <dbReference type="NCBI Taxonomy" id="1399"/>
    <lineage>
        <taxon>Bacteria</taxon>
        <taxon>Bacillati</taxon>
        <taxon>Bacillota</taxon>
        <taxon>Bacilli</taxon>
        <taxon>Bacillales</taxon>
        <taxon>Bacillaceae</taxon>
        <taxon>Cytobacillus</taxon>
    </lineage>
</organism>
<dbReference type="RefSeq" id="WP_227888766.1">
    <property type="nucleotide sequence ID" value="NZ_CP107027.1"/>
</dbReference>
<keyword evidence="1" id="KW-0472">Membrane</keyword>
<feature type="transmembrane region" description="Helical" evidence="1">
    <location>
        <begin position="31"/>
        <end position="49"/>
    </location>
</feature>
<evidence type="ECO:0000313" key="2">
    <source>
        <dbReference type="EMBL" id="UYG97545.1"/>
    </source>
</evidence>
<reference evidence="2" key="1">
    <citation type="submission" date="2022-10" db="EMBL/GenBank/DDBJ databases">
        <title>Mechanism of multi-heavy metal repair in Cytobacillus Firmus M7.</title>
        <authorList>
            <person name="Li X."/>
            <person name="Yu C."/>
        </authorList>
    </citation>
    <scope>NUCLEOTIDE SEQUENCE</scope>
    <source>
        <strain evidence="2">M7</strain>
    </source>
</reference>
<feature type="transmembrane region" description="Helical" evidence="1">
    <location>
        <begin position="7"/>
        <end position="25"/>
    </location>
</feature>
<name>A0AA46PTM3_CYTFI</name>
<gene>
    <name evidence="2" type="ORF">OD459_11225</name>
</gene>
<dbReference type="Proteomes" id="UP001163104">
    <property type="component" value="Chromosome"/>
</dbReference>
<evidence type="ECO:0000313" key="3">
    <source>
        <dbReference type="Proteomes" id="UP001163104"/>
    </source>
</evidence>